<evidence type="ECO:0000256" key="1">
    <source>
        <dbReference type="SAM" id="Coils"/>
    </source>
</evidence>
<feature type="coiled-coil region" evidence="1">
    <location>
        <begin position="141"/>
        <end position="203"/>
    </location>
</feature>
<accession>A0A8J5GGE0</accession>
<dbReference type="PANTHER" id="PTHR36327:SF1">
    <property type="entry name" value="OS03G0731100 PROTEIN"/>
    <property type="match status" value="1"/>
</dbReference>
<dbReference type="EMBL" id="JACMSC010000010">
    <property type="protein sequence ID" value="KAG6502852.1"/>
    <property type="molecule type" value="Genomic_DNA"/>
</dbReference>
<comment type="caution">
    <text evidence="2">The sequence shown here is derived from an EMBL/GenBank/DDBJ whole genome shotgun (WGS) entry which is preliminary data.</text>
</comment>
<dbReference type="AlphaFoldDB" id="A0A8J5GGE0"/>
<evidence type="ECO:0000313" key="3">
    <source>
        <dbReference type="Proteomes" id="UP000734854"/>
    </source>
</evidence>
<proteinExistence type="predicted"/>
<keyword evidence="1" id="KW-0175">Coiled coil</keyword>
<organism evidence="2 3">
    <name type="scientific">Zingiber officinale</name>
    <name type="common">Ginger</name>
    <name type="synonym">Amomum zingiber</name>
    <dbReference type="NCBI Taxonomy" id="94328"/>
    <lineage>
        <taxon>Eukaryota</taxon>
        <taxon>Viridiplantae</taxon>
        <taxon>Streptophyta</taxon>
        <taxon>Embryophyta</taxon>
        <taxon>Tracheophyta</taxon>
        <taxon>Spermatophyta</taxon>
        <taxon>Magnoliopsida</taxon>
        <taxon>Liliopsida</taxon>
        <taxon>Zingiberales</taxon>
        <taxon>Zingiberaceae</taxon>
        <taxon>Zingiber</taxon>
    </lineage>
</organism>
<sequence length="206" mass="23564">MPTDTTEMFLLNRLDSAPRSELLASGMLRNAGHFHQISGARQILRSLRDMFRLIIAGFSFNSTPFPFLHLLPLVLFGEIQRGADAKALVCELLEQPSSLEAGTSVLRSVSTFLESTGIGRRSTIALLASTAIIPEVTDSRKALLQEYLKRSKENKEKYDKERLDDFYKRNYKEYFEFIEGSVRDKKEEALSEAEKDILKWLKKNRK</sequence>
<keyword evidence="3" id="KW-1185">Reference proteome</keyword>
<evidence type="ECO:0000313" key="2">
    <source>
        <dbReference type="EMBL" id="KAG6502852.1"/>
    </source>
</evidence>
<dbReference type="PANTHER" id="PTHR36327">
    <property type="entry name" value="UNNAMED PRODUCT"/>
    <property type="match status" value="1"/>
</dbReference>
<name>A0A8J5GGE0_ZINOF</name>
<dbReference type="Proteomes" id="UP000734854">
    <property type="component" value="Unassembled WGS sequence"/>
</dbReference>
<protein>
    <submittedName>
        <fullName evidence="2">Uncharacterized protein</fullName>
    </submittedName>
</protein>
<reference evidence="2 3" key="1">
    <citation type="submission" date="2020-08" db="EMBL/GenBank/DDBJ databases">
        <title>Plant Genome Project.</title>
        <authorList>
            <person name="Zhang R.-G."/>
        </authorList>
    </citation>
    <scope>NUCLEOTIDE SEQUENCE [LARGE SCALE GENOMIC DNA]</scope>
    <source>
        <tissue evidence="2">Rhizome</tissue>
    </source>
</reference>
<gene>
    <name evidence="2" type="ORF">ZIOFF_035141</name>
</gene>